<evidence type="ECO:0000313" key="1">
    <source>
        <dbReference type="EMBL" id="EDN80910.1"/>
    </source>
</evidence>
<protein>
    <submittedName>
        <fullName evidence="1">Uncharacterized protein</fullName>
    </submittedName>
</protein>
<gene>
    <name evidence="1" type="ORF">ACTODO_01367</name>
</gene>
<comment type="caution">
    <text evidence="1">The sequence shown here is derived from an EMBL/GenBank/DDBJ whole genome shotgun (WGS) entry which is preliminary data.</text>
</comment>
<dbReference type="Proteomes" id="UP000003553">
    <property type="component" value="Unassembled WGS sequence"/>
</dbReference>
<proteinExistence type="predicted"/>
<evidence type="ECO:0000313" key="2">
    <source>
        <dbReference type="Proteomes" id="UP000003553"/>
    </source>
</evidence>
<dbReference type="AlphaFoldDB" id="A7BCI7"/>
<reference evidence="1" key="2">
    <citation type="submission" date="2015-05" db="EMBL/GenBank/DDBJ databases">
        <title>Draft genome sequence of Actinomyces odontolyticus (ATCC 17982).</title>
        <authorList>
            <person name="Sudarsanam P."/>
            <person name="Ley R."/>
            <person name="Guruge J."/>
            <person name="Turnbaugh P.J."/>
            <person name="Mahowald M."/>
            <person name="Liep D."/>
            <person name="Gordon J."/>
        </authorList>
    </citation>
    <scope>NUCLEOTIDE SEQUENCE</scope>
    <source>
        <strain evidence="1">ATCC 17982</strain>
    </source>
</reference>
<reference evidence="1" key="1">
    <citation type="submission" date="2007-04" db="EMBL/GenBank/DDBJ databases">
        <authorList>
            <person name="Fulton L."/>
            <person name="Clifton S."/>
            <person name="Fulton B."/>
            <person name="Xu J."/>
            <person name="Minx P."/>
            <person name="Pepin K.H."/>
            <person name="Johnson M."/>
            <person name="Thiruvilangam P."/>
            <person name="Bhonagiri V."/>
            <person name="Nash W.E."/>
            <person name="Mardis E.R."/>
            <person name="Wilson R.K."/>
        </authorList>
    </citation>
    <scope>NUCLEOTIDE SEQUENCE [LARGE SCALE GENOMIC DNA]</scope>
    <source>
        <strain evidence="1">ATCC 17982</strain>
    </source>
</reference>
<dbReference type="HOGENOM" id="CLU_3021485_0_0_11"/>
<accession>A7BCI7</accession>
<sequence length="55" mass="6116">MRPVDTRDIHAGVHQCLELLRGFSGRSNSADNLSSTHRYEFTVQSRLKRGGCTPG</sequence>
<name>A7BCI7_9ACTO</name>
<dbReference type="EMBL" id="AAYI02000004">
    <property type="protein sequence ID" value="EDN80910.1"/>
    <property type="molecule type" value="Genomic_DNA"/>
</dbReference>
<organism evidence="1 2">
    <name type="scientific">Schaalia dentiphila ATCC 17982</name>
    <dbReference type="NCBI Taxonomy" id="411466"/>
    <lineage>
        <taxon>Bacteria</taxon>
        <taxon>Bacillati</taxon>
        <taxon>Actinomycetota</taxon>
        <taxon>Actinomycetes</taxon>
        <taxon>Actinomycetales</taxon>
        <taxon>Actinomycetaceae</taxon>
        <taxon>Schaalia</taxon>
        <taxon>Schaalia dentiphila</taxon>
    </lineage>
</organism>
<keyword evidence="2" id="KW-1185">Reference proteome</keyword>